<gene>
    <name evidence="2" type="ORF">K1Y79_13690</name>
</gene>
<dbReference type="Pfam" id="PF12836">
    <property type="entry name" value="HHH_3"/>
    <property type="match status" value="1"/>
</dbReference>
<sequence length="669" mass="76027">MKKKLVFLLAGLLNSHVHAQTTPALTAIEESQLESYTALTAGMPEDDSHWQQLQTFARRKINLNTASAAVLKSLHILSPLQLQQLLDYRRQMGALLSVYELQAIPGFDVQVVGRLLPYVQAGKEFEPHYSCSDYFRKGEHSLLLRYGRRLENEQEYQRTDTVAARYLGSPDKVMLRYRYQLTHYMSWGVVMEKDAGEPLFRKGNKQGFDFYSLHMFISQYKCIKALAIGDFTVNMGQGLLNWQSLAFGKGAAVMQVKREAALLKAYASAGEHNFYRGAAVTLQHKQVSGTGFISLRQLDGSITAGTGYHRTESEIAKRGTLSLFTTGGNITLEGVQHKLGVNFIQHLLSAPVQKGEKPYQQFAFAGDRLAGVSADYEVTMKNVHLFGEWAMSNNGRVATINGVLMAAGRHVDIVLLYRNYNKGYHSLYADAWGEFYKPVNEKGIYTALSVTIRSGLKMTAYADHFTFPWLQYRAAAPGRGSDVMFALTYTPDKQTECFIRYNRLVKQENSERTYSFIPPLVSVVRAGWRVQCRMQVTAGLTMKSRVEVNSYNKDGDREQGFMAYQEWVYQVEQVALQLYMRYTRFMTGGSNSSLYSTTAGMLYEYALSRLTGDGQQLQVRMRLKLGKRYTIWCRYESTIYNNKNDMGNSEQISDYKRESGLHFQLQHLF</sequence>
<evidence type="ECO:0000313" key="2">
    <source>
        <dbReference type="EMBL" id="MBW8685385.1"/>
    </source>
</evidence>
<dbReference type="Proteomes" id="UP000812961">
    <property type="component" value="Unassembled WGS sequence"/>
</dbReference>
<feature type="signal peptide" evidence="1">
    <location>
        <begin position="1"/>
        <end position="19"/>
    </location>
</feature>
<proteinExistence type="predicted"/>
<accession>A0ABS7GDZ9</accession>
<dbReference type="SUPFAM" id="SSF47781">
    <property type="entry name" value="RuvA domain 2-like"/>
    <property type="match status" value="1"/>
</dbReference>
<evidence type="ECO:0000313" key="3">
    <source>
        <dbReference type="Proteomes" id="UP000812961"/>
    </source>
</evidence>
<reference evidence="2 3" key="1">
    <citation type="submission" date="2021-08" db="EMBL/GenBank/DDBJ databases">
        <title>The genome sequence of Chitinophaga sp. B61.</title>
        <authorList>
            <person name="Zhang X."/>
        </authorList>
    </citation>
    <scope>NUCLEOTIDE SEQUENCE [LARGE SCALE GENOMIC DNA]</scope>
    <source>
        <strain evidence="2 3">B61</strain>
    </source>
</reference>
<name>A0ABS7GDZ9_9BACT</name>
<evidence type="ECO:0000256" key="1">
    <source>
        <dbReference type="SAM" id="SignalP"/>
    </source>
</evidence>
<feature type="chain" id="PRO_5046347815" evidence="1">
    <location>
        <begin position="20"/>
        <end position="669"/>
    </location>
</feature>
<organism evidence="2 3">
    <name type="scientific">Chitinophaga rhizophila</name>
    <dbReference type="NCBI Taxonomy" id="2866212"/>
    <lineage>
        <taxon>Bacteria</taxon>
        <taxon>Pseudomonadati</taxon>
        <taxon>Bacteroidota</taxon>
        <taxon>Chitinophagia</taxon>
        <taxon>Chitinophagales</taxon>
        <taxon>Chitinophagaceae</taxon>
        <taxon>Chitinophaga</taxon>
    </lineage>
</organism>
<dbReference type="InterPro" id="IPR010994">
    <property type="entry name" value="RuvA_2-like"/>
</dbReference>
<dbReference type="RefSeq" id="WP_220250642.1">
    <property type="nucleotide sequence ID" value="NZ_JAICCF010000002.1"/>
</dbReference>
<dbReference type="EMBL" id="JAICCF010000002">
    <property type="protein sequence ID" value="MBW8685385.1"/>
    <property type="molecule type" value="Genomic_DNA"/>
</dbReference>
<keyword evidence="3" id="KW-1185">Reference proteome</keyword>
<comment type="caution">
    <text evidence="2">The sequence shown here is derived from an EMBL/GenBank/DDBJ whole genome shotgun (WGS) entry which is preliminary data.</text>
</comment>
<protein>
    <submittedName>
        <fullName evidence="2">Helix-hairpin-helix domain-containing protein</fullName>
    </submittedName>
</protein>
<keyword evidence="1" id="KW-0732">Signal</keyword>